<sequence length="406" mass="43648">MNNRIGFLTFAFALMLSGVLVACNKVPSAEPRSRAVTTSVVSSILPARDEARYTAAISPVAEVELSFKTSGYVAWIDQRRGADGRLRNLDAGDSVVSGAPLARLRPTESEARSSQANASVQGAYASRAEAEAQLQQTTVEAQHAEIDWGRAERLFQQSAMTQPDHDSARTRYEVAQSQLENAKAAISLQRSRIEDAVAQRREKNVQLEDIELHAPFRGVILARNVEKGSLASIGGTAFVLADIDHVKLTFAVPDIQLPQLHLGLLIPVRVDVLSTESFVGTVTMISPAADPQTSTFQIEVTIGNPNHQIRPGMIASVGVPSPAAIDASTLVIVAISALIPNTNGRTYSVFVLRDEGGKTFAHRQTVEIGRVEGNNVTIRSGLRSGLRVVLEGNNDLVDGEAVSEIR</sequence>
<dbReference type="GO" id="GO:0015562">
    <property type="term" value="F:efflux transmembrane transporter activity"/>
    <property type="evidence" value="ECO:0007669"/>
    <property type="project" value="TreeGrafter"/>
</dbReference>
<feature type="coiled-coil region" evidence="2">
    <location>
        <begin position="127"/>
        <end position="199"/>
    </location>
</feature>
<comment type="similarity">
    <text evidence="1">Belongs to the membrane fusion protein (MFP) (TC 8.A.1) family.</text>
</comment>
<dbReference type="GO" id="GO:1990281">
    <property type="term" value="C:efflux pump complex"/>
    <property type="evidence" value="ECO:0007669"/>
    <property type="project" value="TreeGrafter"/>
</dbReference>
<evidence type="ECO:0000256" key="3">
    <source>
        <dbReference type="SAM" id="SignalP"/>
    </source>
</evidence>
<organism evidence="5 6">
    <name type="scientific">Silvibacterium bohemicum</name>
    <dbReference type="NCBI Taxonomy" id="1577686"/>
    <lineage>
        <taxon>Bacteria</taxon>
        <taxon>Pseudomonadati</taxon>
        <taxon>Acidobacteriota</taxon>
        <taxon>Terriglobia</taxon>
        <taxon>Terriglobales</taxon>
        <taxon>Acidobacteriaceae</taxon>
        <taxon>Silvibacterium</taxon>
    </lineage>
</organism>
<dbReference type="Gene3D" id="1.10.287.470">
    <property type="entry name" value="Helix hairpin bin"/>
    <property type="match status" value="1"/>
</dbReference>
<reference evidence="5 6" key="1">
    <citation type="submission" date="2020-08" db="EMBL/GenBank/DDBJ databases">
        <title>Genomic Encyclopedia of Type Strains, Phase IV (KMG-IV): sequencing the most valuable type-strain genomes for metagenomic binning, comparative biology and taxonomic classification.</title>
        <authorList>
            <person name="Goeker M."/>
        </authorList>
    </citation>
    <scope>NUCLEOTIDE SEQUENCE [LARGE SCALE GENOMIC DNA]</scope>
    <source>
        <strain evidence="5 6">DSM 103733</strain>
    </source>
</reference>
<evidence type="ECO:0000313" key="5">
    <source>
        <dbReference type="EMBL" id="MBB6147344.1"/>
    </source>
</evidence>
<feature type="signal peptide" evidence="3">
    <location>
        <begin position="1"/>
        <end position="22"/>
    </location>
</feature>
<name>A0A841KAK8_9BACT</name>
<evidence type="ECO:0000313" key="6">
    <source>
        <dbReference type="Proteomes" id="UP000538666"/>
    </source>
</evidence>
<dbReference type="SUPFAM" id="SSF111369">
    <property type="entry name" value="HlyD-like secretion proteins"/>
    <property type="match status" value="1"/>
</dbReference>
<comment type="caution">
    <text evidence="5">The sequence shown here is derived from an EMBL/GenBank/DDBJ whole genome shotgun (WGS) entry which is preliminary data.</text>
</comment>
<evidence type="ECO:0000256" key="2">
    <source>
        <dbReference type="SAM" id="Coils"/>
    </source>
</evidence>
<dbReference type="OrthoDB" id="9810430at2"/>
<dbReference type="InterPro" id="IPR058792">
    <property type="entry name" value="Beta-barrel_RND_2"/>
</dbReference>
<dbReference type="PANTHER" id="PTHR30469">
    <property type="entry name" value="MULTIDRUG RESISTANCE PROTEIN MDTA"/>
    <property type="match status" value="1"/>
</dbReference>
<keyword evidence="2" id="KW-0175">Coiled coil</keyword>
<accession>A0A841KAK8</accession>
<evidence type="ECO:0000256" key="1">
    <source>
        <dbReference type="ARBA" id="ARBA00009477"/>
    </source>
</evidence>
<dbReference type="Gene3D" id="2.40.50.100">
    <property type="match status" value="1"/>
</dbReference>
<feature type="domain" description="CusB-like beta-barrel" evidence="4">
    <location>
        <begin position="248"/>
        <end position="319"/>
    </location>
</feature>
<evidence type="ECO:0000259" key="4">
    <source>
        <dbReference type="Pfam" id="PF25954"/>
    </source>
</evidence>
<feature type="chain" id="PRO_5032863263" evidence="3">
    <location>
        <begin position="23"/>
        <end position="406"/>
    </location>
</feature>
<dbReference type="Gene3D" id="2.40.30.170">
    <property type="match status" value="1"/>
</dbReference>
<dbReference type="InterPro" id="IPR006143">
    <property type="entry name" value="RND_pump_MFP"/>
</dbReference>
<dbReference type="EMBL" id="JACHEK010000014">
    <property type="protein sequence ID" value="MBB6147344.1"/>
    <property type="molecule type" value="Genomic_DNA"/>
</dbReference>
<gene>
    <name evidence="5" type="ORF">HNQ77_005340</name>
</gene>
<dbReference type="AlphaFoldDB" id="A0A841KAK8"/>
<protein>
    <submittedName>
        <fullName evidence="5">RND family efflux transporter MFP subunit</fullName>
    </submittedName>
</protein>
<dbReference type="Proteomes" id="UP000538666">
    <property type="component" value="Unassembled WGS sequence"/>
</dbReference>
<dbReference type="NCBIfam" id="TIGR01730">
    <property type="entry name" value="RND_mfp"/>
    <property type="match status" value="1"/>
</dbReference>
<dbReference type="RefSeq" id="WP_050061454.1">
    <property type="nucleotide sequence ID" value="NZ_JACHEK010000014.1"/>
</dbReference>
<dbReference type="Gene3D" id="2.40.420.20">
    <property type="match status" value="1"/>
</dbReference>
<proteinExistence type="inferred from homology"/>
<dbReference type="PROSITE" id="PS51257">
    <property type="entry name" value="PROKAR_LIPOPROTEIN"/>
    <property type="match status" value="1"/>
</dbReference>
<keyword evidence="6" id="KW-1185">Reference proteome</keyword>
<keyword evidence="3" id="KW-0732">Signal</keyword>
<dbReference type="Pfam" id="PF25954">
    <property type="entry name" value="Beta-barrel_RND_2"/>
    <property type="match status" value="1"/>
</dbReference>